<keyword evidence="3" id="KW-0862">Zinc</keyword>
<dbReference type="EMBL" id="CANTFL010001286">
    <property type="protein sequence ID" value="CAI5735681.1"/>
    <property type="molecule type" value="Genomic_DNA"/>
</dbReference>
<evidence type="ECO:0000256" key="4">
    <source>
        <dbReference type="PROSITE-ProRule" id="PRU00027"/>
    </source>
</evidence>
<accession>A0AAV0UK65</accession>
<feature type="compositionally biased region" description="Low complexity" evidence="5">
    <location>
        <begin position="90"/>
        <end position="120"/>
    </location>
</feature>
<keyword evidence="8" id="KW-1185">Reference proteome</keyword>
<comment type="caution">
    <text evidence="7">The sequence shown here is derived from an EMBL/GenBank/DDBJ whole genome shotgun (WGS) entry which is preliminary data.</text>
</comment>
<dbReference type="InterPro" id="IPR003656">
    <property type="entry name" value="Znf_BED"/>
</dbReference>
<feature type="compositionally biased region" description="Basic and acidic residues" evidence="5">
    <location>
        <begin position="178"/>
        <end position="192"/>
    </location>
</feature>
<keyword evidence="1" id="KW-0479">Metal-binding</keyword>
<evidence type="ECO:0000256" key="5">
    <source>
        <dbReference type="SAM" id="MobiDB-lite"/>
    </source>
</evidence>
<feature type="region of interest" description="Disordered" evidence="5">
    <location>
        <begin position="83"/>
        <end position="130"/>
    </location>
</feature>
<dbReference type="GO" id="GO:0008270">
    <property type="term" value="F:zinc ion binding"/>
    <property type="evidence" value="ECO:0007669"/>
    <property type="project" value="UniProtKB-KW"/>
</dbReference>
<proteinExistence type="predicted"/>
<evidence type="ECO:0000256" key="1">
    <source>
        <dbReference type="ARBA" id="ARBA00022723"/>
    </source>
</evidence>
<feature type="region of interest" description="Disordered" evidence="5">
    <location>
        <begin position="800"/>
        <end position="821"/>
    </location>
</feature>
<organism evidence="7 8">
    <name type="scientific">Hyaloperonospora brassicae</name>
    <name type="common">Brassica downy mildew</name>
    <name type="synonym">Peronospora brassicae</name>
    <dbReference type="NCBI Taxonomy" id="162125"/>
    <lineage>
        <taxon>Eukaryota</taxon>
        <taxon>Sar</taxon>
        <taxon>Stramenopiles</taxon>
        <taxon>Oomycota</taxon>
        <taxon>Peronosporomycetes</taxon>
        <taxon>Peronosporales</taxon>
        <taxon>Peronosporaceae</taxon>
        <taxon>Hyaloperonospora</taxon>
    </lineage>
</organism>
<reference evidence="7" key="1">
    <citation type="submission" date="2022-12" db="EMBL/GenBank/DDBJ databases">
        <authorList>
            <person name="Webb A."/>
        </authorList>
    </citation>
    <scope>NUCLEOTIDE SEQUENCE</scope>
    <source>
        <strain evidence="7">Hp1</strain>
    </source>
</reference>
<evidence type="ECO:0000313" key="8">
    <source>
        <dbReference type="Proteomes" id="UP001162031"/>
    </source>
</evidence>
<evidence type="ECO:0000259" key="6">
    <source>
        <dbReference type="PROSITE" id="PS50808"/>
    </source>
</evidence>
<dbReference type="AlphaFoldDB" id="A0AAV0UK65"/>
<keyword evidence="2 4" id="KW-0863">Zinc-finger</keyword>
<dbReference type="GO" id="GO:0003677">
    <property type="term" value="F:DNA binding"/>
    <property type="evidence" value="ECO:0007669"/>
    <property type="project" value="InterPro"/>
</dbReference>
<dbReference type="Proteomes" id="UP001162031">
    <property type="component" value="Unassembled WGS sequence"/>
</dbReference>
<feature type="domain" description="BED-type" evidence="6">
    <location>
        <begin position="16"/>
        <end position="68"/>
    </location>
</feature>
<feature type="region of interest" description="Disordered" evidence="5">
    <location>
        <begin position="163"/>
        <end position="196"/>
    </location>
</feature>
<evidence type="ECO:0000256" key="3">
    <source>
        <dbReference type="ARBA" id="ARBA00022833"/>
    </source>
</evidence>
<sequence length="863" mass="95089">MLNDARVGEKRRRAGRRPSPIWTFFTELRTADNKVYACCRFCPKRLAAVASRMRQHVLSKCARAPSDIQQLLDKATGSTGATTFRPICRSSTSSSTTTPTSATISSTTTPATTISSATTPDESTKTATLTLSPSAETVSVTTVPIVGRTSADPIASDRTVAQHTDDVQSAAVDGPKAAVKDESRQRNTDPKKQTTTTAVEVVRPEGDVKTRARDRVQLQEKHCDARRRVHQKLVLALVLHDVPVALLEDEALTEAFALARPDWPRLSVEQAQTTVLQELVDEATATMEQALVRCKVLTLVHRHFQRCQTGTATEVASQWCNRWTAVDDHRRVFPLKEKCRDVEPLVSTTTDDEASCKYCTLREDFDAVVSTYRLRLAPEAVFCLCCDCPRTYQQLRSEQARALSTSTHGADSGSELATKPTPTQMLLGACAVRLSLRLRKELLTTFPAVVDLLNKAMFLGHSVSKITPLEPQLKPLLESSRWDAVPRLIKRMVYLENDIRRYQAKVSVPADEVASFWDKLRVVDSLLTPFSWMLALSEASDTTSAQYVVLWLWLLAIVESTTSCLLPKQAKQSFVSVAVSMIERHVNSHELVCVLLDPRVAGAGLSVAGKRRVKSLVVQLAERVFPSAGYGSGAVRSQLLNELGDYAERTGVFSDVVAWEMTVGRPSTLFWNDFVEDAPHLTRVARAVISISPFAQTATESFTAPLPPEQCSWDQTFAVQQLKALTRTRRSTQSTSGFKQYISLLFPPSPLPQGSVSDSMLSREVANALRGNNTLRWSARDETRAEAIVVHQLRQILQAGGDDSDNTQSSKQVPAPFPAATTQHDPLDVGVSWFAFQSVNDLNVLENTVKKFVQRPAAAAVVN</sequence>
<dbReference type="PROSITE" id="PS50808">
    <property type="entry name" value="ZF_BED"/>
    <property type="match status" value="1"/>
</dbReference>
<evidence type="ECO:0000256" key="2">
    <source>
        <dbReference type="ARBA" id="ARBA00022771"/>
    </source>
</evidence>
<gene>
    <name evidence="7" type="ORF">HBR001_LOCUS6570</name>
</gene>
<protein>
    <recommendedName>
        <fullName evidence="6">BED-type domain-containing protein</fullName>
    </recommendedName>
</protein>
<evidence type="ECO:0000313" key="7">
    <source>
        <dbReference type="EMBL" id="CAI5735681.1"/>
    </source>
</evidence>
<name>A0AAV0UK65_HYABA</name>